<gene>
    <name evidence="2" type="ORF">H8S62_14475</name>
</gene>
<evidence type="ECO:0000256" key="1">
    <source>
        <dbReference type="SAM" id="Coils"/>
    </source>
</evidence>
<dbReference type="Proteomes" id="UP000607645">
    <property type="component" value="Unassembled WGS sequence"/>
</dbReference>
<keyword evidence="1" id="KW-0175">Coiled coil</keyword>
<evidence type="ECO:0000313" key="2">
    <source>
        <dbReference type="EMBL" id="MBC5738215.1"/>
    </source>
</evidence>
<dbReference type="RefSeq" id="WP_186919993.1">
    <property type="nucleotide sequence ID" value="NZ_JACOPQ010000013.1"/>
</dbReference>
<organism evidence="2 3">
    <name type="scientific">Lawsonibacter faecis</name>
    <dbReference type="NCBI Taxonomy" id="2763052"/>
    <lineage>
        <taxon>Bacteria</taxon>
        <taxon>Bacillati</taxon>
        <taxon>Bacillota</taxon>
        <taxon>Clostridia</taxon>
        <taxon>Eubacteriales</taxon>
        <taxon>Oscillospiraceae</taxon>
        <taxon>Lawsonibacter</taxon>
    </lineage>
</organism>
<dbReference type="EMBL" id="JACOPQ010000013">
    <property type="protein sequence ID" value="MBC5738215.1"/>
    <property type="molecule type" value="Genomic_DNA"/>
</dbReference>
<proteinExistence type="predicted"/>
<feature type="coiled-coil region" evidence="1">
    <location>
        <begin position="85"/>
        <end position="112"/>
    </location>
</feature>
<protein>
    <submittedName>
        <fullName evidence="2">Uncharacterized protein</fullName>
    </submittedName>
</protein>
<accession>A0A8J6MDF4</accession>
<reference evidence="2" key="1">
    <citation type="submission" date="2020-08" db="EMBL/GenBank/DDBJ databases">
        <title>Genome public.</title>
        <authorList>
            <person name="Liu C."/>
            <person name="Sun Q."/>
        </authorList>
    </citation>
    <scope>NUCLEOTIDE SEQUENCE</scope>
    <source>
        <strain evidence="2">NSJ-52</strain>
    </source>
</reference>
<sequence>MLEELGKDLWNVALAGIGAVAIVGEKAYEFGKVCTAKGGETLEKGKAVSEDLRRKGEQIAQERREKYRQEALERLTAEERDALRAKLAELDAKEAADRAAQAEAERIAAEMAAEEKKVIDFEPKDDHFEE</sequence>
<comment type="caution">
    <text evidence="2">The sequence shown here is derived from an EMBL/GenBank/DDBJ whole genome shotgun (WGS) entry which is preliminary data.</text>
</comment>
<name>A0A8J6MDF4_9FIRM</name>
<keyword evidence="3" id="KW-1185">Reference proteome</keyword>
<dbReference type="AlphaFoldDB" id="A0A8J6MDF4"/>
<evidence type="ECO:0000313" key="3">
    <source>
        <dbReference type="Proteomes" id="UP000607645"/>
    </source>
</evidence>